<reference evidence="1" key="1">
    <citation type="submission" date="2021-12" db="EMBL/GenBank/DDBJ databases">
        <authorList>
            <person name="Zaccaron A."/>
            <person name="Stergiopoulos I."/>
        </authorList>
    </citation>
    <scope>NUCLEOTIDE SEQUENCE</scope>
    <source>
        <strain evidence="1">Race5_Kim</strain>
    </source>
</reference>
<evidence type="ECO:0000313" key="1">
    <source>
        <dbReference type="EMBL" id="UJO24287.1"/>
    </source>
</evidence>
<organism evidence="1 2">
    <name type="scientific">Passalora fulva</name>
    <name type="common">Tomato leaf mold</name>
    <name type="synonym">Cladosporium fulvum</name>
    <dbReference type="NCBI Taxonomy" id="5499"/>
    <lineage>
        <taxon>Eukaryota</taxon>
        <taxon>Fungi</taxon>
        <taxon>Dikarya</taxon>
        <taxon>Ascomycota</taxon>
        <taxon>Pezizomycotina</taxon>
        <taxon>Dothideomycetes</taxon>
        <taxon>Dothideomycetidae</taxon>
        <taxon>Mycosphaerellales</taxon>
        <taxon>Mycosphaerellaceae</taxon>
        <taxon>Fulvia</taxon>
    </lineage>
</organism>
<gene>
    <name evidence="1" type="ORF">CLAFUR5_13625</name>
</gene>
<evidence type="ECO:0000313" key="2">
    <source>
        <dbReference type="Proteomes" id="UP000756132"/>
    </source>
</evidence>
<dbReference type="GeneID" id="71993503"/>
<dbReference type="RefSeq" id="XP_047768653.1">
    <property type="nucleotide sequence ID" value="XM_047912773.1"/>
</dbReference>
<name>A0A9Q8PKW0_PASFU</name>
<sequence length="70" mass="7934">MCRHGKNFAFVYAQNMRDTQRCNQQQPRASDKRGGRLHNYRVTSLGTHDSALAAYESGSVARRVSLYKTA</sequence>
<dbReference type="KEGG" id="ffu:CLAFUR5_13625"/>
<dbReference type="EMBL" id="CP090174">
    <property type="protein sequence ID" value="UJO24287.1"/>
    <property type="molecule type" value="Genomic_DNA"/>
</dbReference>
<accession>A0A9Q8PKW0</accession>
<protein>
    <submittedName>
        <fullName evidence="1">Uncharacterized protein</fullName>
    </submittedName>
</protein>
<dbReference type="Proteomes" id="UP000756132">
    <property type="component" value="Chromosome 12"/>
</dbReference>
<dbReference type="AlphaFoldDB" id="A0A9Q8PKW0"/>
<proteinExistence type="predicted"/>
<reference evidence="1" key="2">
    <citation type="journal article" date="2022" name="Microb. Genom.">
        <title>A chromosome-scale genome assembly of the tomato pathogen Cladosporium fulvum reveals a compartmentalized genome architecture and the presence of a dispensable chromosome.</title>
        <authorList>
            <person name="Zaccaron A.Z."/>
            <person name="Chen L.H."/>
            <person name="Samaras A."/>
            <person name="Stergiopoulos I."/>
        </authorList>
    </citation>
    <scope>NUCLEOTIDE SEQUENCE</scope>
    <source>
        <strain evidence="1">Race5_Kim</strain>
    </source>
</reference>
<keyword evidence="2" id="KW-1185">Reference proteome</keyword>